<dbReference type="EMBL" id="AP022642">
    <property type="protein sequence ID" value="BCA30164.1"/>
    <property type="molecule type" value="Genomic_DNA"/>
</dbReference>
<accession>A0A679GW20</accession>
<reference evidence="1 2" key="1">
    <citation type="journal article" date="2020" name="Microbiol. Resour. Announc.">
        <title>Complete genome sequence of Pseudomonas otitidis strain MrB4, isolated from Lake Biwa in Japan.</title>
        <authorList>
            <person name="Miyazaki K."/>
            <person name="Hase E."/>
            <person name="Maruya T."/>
        </authorList>
    </citation>
    <scope>NUCLEOTIDE SEQUENCE [LARGE SCALE GENOMIC DNA]</scope>
    <source>
        <strain evidence="1 2">MrB4</strain>
    </source>
</reference>
<evidence type="ECO:0000313" key="2">
    <source>
        <dbReference type="Proteomes" id="UP000501237"/>
    </source>
</evidence>
<protein>
    <submittedName>
        <fullName evidence="1">Uncharacterized protein</fullName>
    </submittedName>
</protein>
<organism evidence="1 2">
    <name type="scientific">Metapseudomonas otitidis</name>
    <dbReference type="NCBI Taxonomy" id="319939"/>
    <lineage>
        <taxon>Bacteria</taxon>
        <taxon>Pseudomonadati</taxon>
        <taxon>Pseudomonadota</taxon>
        <taxon>Gammaproteobacteria</taxon>
        <taxon>Pseudomonadales</taxon>
        <taxon>Pseudomonadaceae</taxon>
        <taxon>Metapseudomonas</taxon>
    </lineage>
</organism>
<dbReference type="KEGG" id="poj:PtoMrB4_41410"/>
<evidence type="ECO:0000313" key="1">
    <source>
        <dbReference type="EMBL" id="BCA30164.1"/>
    </source>
</evidence>
<sequence>MSEKVKPGRPAGARQTLPTKAEIKAAWDRLKAAANAGDVQACALMIALGGCSEAVSEVNKP</sequence>
<name>A0A679GW20_9GAMM</name>
<gene>
    <name evidence="1" type="ORF">PtoMrB4_41410</name>
</gene>
<proteinExistence type="predicted"/>
<dbReference type="Proteomes" id="UP000501237">
    <property type="component" value="Chromosome"/>
</dbReference>
<dbReference type="AlphaFoldDB" id="A0A679GW20"/>